<dbReference type="EMBL" id="CP046147">
    <property type="protein sequence ID" value="WFG38993.1"/>
    <property type="molecule type" value="Genomic_DNA"/>
</dbReference>
<sequence>MTLSQARRNQLIIAAISSVLLATLWGIGDLPRSMYFALPFVIAVLWIPAFLAHKQRDGGLIWNSFFGVLGLAVVGVIIRAVWLIGRG</sequence>
<keyword evidence="1" id="KW-0472">Membrane</keyword>
<feature type="transmembrane region" description="Helical" evidence="1">
    <location>
        <begin position="60"/>
        <end position="84"/>
    </location>
</feature>
<dbReference type="EMBL" id="WMBE01000001">
    <property type="protein sequence ID" value="MDG0866289.1"/>
    <property type="molecule type" value="Genomic_DNA"/>
</dbReference>
<evidence type="ECO:0000313" key="3">
    <source>
        <dbReference type="EMBL" id="WFG38993.1"/>
    </source>
</evidence>
<dbReference type="RefSeq" id="WP_342822271.1">
    <property type="nucleotide sequence ID" value="NZ_CP046146.1"/>
</dbReference>
<name>A0AAJ6CS46_9CHLR</name>
<evidence type="ECO:0000313" key="4">
    <source>
        <dbReference type="Proteomes" id="UP001219901"/>
    </source>
</evidence>
<keyword evidence="1" id="KW-0812">Transmembrane</keyword>
<gene>
    <name evidence="2" type="ORF">GKO46_04280</name>
    <name evidence="3" type="ORF">GKO48_04980</name>
</gene>
<dbReference type="Proteomes" id="UP001321249">
    <property type="component" value="Unassembled WGS sequence"/>
</dbReference>
<reference evidence="4" key="3">
    <citation type="submission" date="2023-06" db="EMBL/GenBank/DDBJ databases">
        <title>Pangenomics reveal diversification of enzyme families and niche specialization in globally abundant SAR202 bacteria.</title>
        <authorList>
            <person name="Saw J.H.W."/>
        </authorList>
    </citation>
    <scope>NUCLEOTIDE SEQUENCE [LARGE SCALE GENOMIC DNA]</scope>
    <source>
        <strain evidence="4">JH1073</strain>
    </source>
</reference>
<keyword evidence="1" id="KW-1133">Transmembrane helix</keyword>
<evidence type="ECO:0000313" key="2">
    <source>
        <dbReference type="EMBL" id="MDG0866289.1"/>
    </source>
</evidence>
<dbReference type="Proteomes" id="UP001219901">
    <property type="component" value="Chromosome"/>
</dbReference>
<dbReference type="AlphaFoldDB" id="A0AAJ6CS46"/>
<feature type="transmembrane region" description="Helical" evidence="1">
    <location>
        <begin position="12"/>
        <end position="28"/>
    </location>
</feature>
<keyword evidence="4" id="KW-1185">Reference proteome</keyword>
<organism evidence="3 4">
    <name type="scientific">Candidatus Lucifugimonas marina</name>
    <dbReference type="NCBI Taxonomy" id="3038979"/>
    <lineage>
        <taxon>Bacteria</taxon>
        <taxon>Bacillati</taxon>
        <taxon>Chloroflexota</taxon>
        <taxon>Dehalococcoidia</taxon>
        <taxon>SAR202 cluster</taxon>
        <taxon>Candidatus Lucifugimonadales</taxon>
        <taxon>Candidatus Lucifugimonadaceae</taxon>
        <taxon>Candidatus Lucifugimonas</taxon>
    </lineage>
</organism>
<evidence type="ECO:0000256" key="1">
    <source>
        <dbReference type="SAM" id="Phobius"/>
    </source>
</evidence>
<reference evidence="3" key="2">
    <citation type="journal article" date="2023" name="Nat. Commun.">
        <title>Cultivation of marine bacteria of the SAR202 clade.</title>
        <authorList>
            <person name="Lim Y."/>
            <person name="Seo J.H."/>
            <person name="Giovannoni S.J."/>
            <person name="Kang I."/>
            <person name="Cho J.C."/>
        </authorList>
    </citation>
    <scope>NUCLEOTIDE SEQUENCE</scope>
    <source>
        <strain evidence="3">JH1073</strain>
    </source>
</reference>
<evidence type="ECO:0000313" key="5">
    <source>
        <dbReference type="Proteomes" id="UP001321249"/>
    </source>
</evidence>
<reference evidence="4 5" key="1">
    <citation type="submission" date="2019-11" db="EMBL/GenBank/DDBJ databases">
        <authorList>
            <person name="Cho J.-C."/>
        </authorList>
    </citation>
    <scope>NUCLEOTIDE SEQUENCE [LARGE SCALE GENOMIC DNA]</scope>
    <source>
        <strain evidence="3 4">JH1073</strain>
        <strain evidence="2 5">JH702</strain>
    </source>
</reference>
<feature type="transmembrane region" description="Helical" evidence="1">
    <location>
        <begin position="34"/>
        <end position="53"/>
    </location>
</feature>
<protein>
    <submittedName>
        <fullName evidence="3">Uncharacterized protein</fullName>
    </submittedName>
</protein>
<accession>A0AAJ6CS46</accession>
<proteinExistence type="predicted"/>